<keyword evidence="1" id="KW-0472">Membrane</keyword>
<name>A0A4Y9Z6Y5_9AGAM</name>
<reference evidence="2 3" key="1">
    <citation type="submission" date="2019-02" db="EMBL/GenBank/DDBJ databases">
        <title>Genome sequencing of the rare red list fungi Dentipellis fragilis.</title>
        <authorList>
            <person name="Buettner E."/>
            <person name="Kellner H."/>
        </authorList>
    </citation>
    <scope>NUCLEOTIDE SEQUENCE [LARGE SCALE GENOMIC DNA]</scope>
    <source>
        <strain evidence="2 3">DSM 105465</strain>
    </source>
</reference>
<evidence type="ECO:0000256" key="1">
    <source>
        <dbReference type="SAM" id="Phobius"/>
    </source>
</evidence>
<dbReference type="STRING" id="205917.A0A4Y9Z6Y5"/>
<gene>
    <name evidence="2" type="ORF">EVG20_g3012</name>
</gene>
<keyword evidence="1" id="KW-0812">Transmembrane</keyword>
<evidence type="ECO:0000313" key="2">
    <source>
        <dbReference type="EMBL" id="TFY69797.1"/>
    </source>
</evidence>
<dbReference type="OrthoDB" id="3250682at2759"/>
<feature type="transmembrane region" description="Helical" evidence="1">
    <location>
        <begin position="199"/>
        <end position="219"/>
    </location>
</feature>
<dbReference type="EMBL" id="SEOQ01000128">
    <property type="protein sequence ID" value="TFY69797.1"/>
    <property type="molecule type" value="Genomic_DNA"/>
</dbReference>
<dbReference type="Proteomes" id="UP000298327">
    <property type="component" value="Unassembled WGS sequence"/>
</dbReference>
<feature type="transmembrane region" description="Helical" evidence="1">
    <location>
        <begin position="123"/>
        <end position="145"/>
    </location>
</feature>
<feature type="transmembrane region" description="Helical" evidence="1">
    <location>
        <begin position="12"/>
        <end position="36"/>
    </location>
</feature>
<keyword evidence="1" id="KW-1133">Transmembrane helix</keyword>
<accession>A0A4Y9Z6Y5</accession>
<evidence type="ECO:0000313" key="3">
    <source>
        <dbReference type="Proteomes" id="UP000298327"/>
    </source>
</evidence>
<dbReference type="AlphaFoldDB" id="A0A4Y9Z6Y5"/>
<feature type="transmembrane region" description="Helical" evidence="1">
    <location>
        <begin position="48"/>
        <end position="75"/>
    </location>
</feature>
<comment type="caution">
    <text evidence="2">The sequence shown here is derived from an EMBL/GenBank/DDBJ whole genome shotgun (WGS) entry which is preliminary data.</text>
</comment>
<sequence length="252" mass="27722">MTFSVDQTALVALLVESITYGICVTLSAATLMVFLRGDVHGRIIHKKLLATLAFMLVVATAHIILSFIRVFAGFIHHGENLATYFTSVGDPLVVGKNCFLLIQIGLGDSINIWRCHVVFGRKWWVIVFPLVLLVAGFVISVLLLVKESPNATIFSETPAIGTVFDTLTMVTNIYCTAAVTWRIWTTANFTTRVNSLKPLVLFILETSALYTSTLVIWLCTNLAKSLAEFVITDMLSPIIVGQSLFDYAVPCT</sequence>
<protein>
    <submittedName>
        <fullName evidence="2">Uncharacterized protein</fullName>
    </submittedName>
</protein>
<organism evidence="2 3">
    <name type="scientific">Dentipellis fragilis</name>
    <dbReference type="NCBI Taxonomy" id="205917"/>
    <lineage>
        <taxon>Eukaryota</taxon>
        <taxon>Fungi</taxon>
        <taxon>Dikarya</taxon>
        <taxon>Basidiomycota</taxon>
        <taxon>Agaricomycotina</taxon>
        <taxon>Agaricomycetes</taxon>
        <taxon>Russulales</taxon>
        <taxon>Hericiaceae</taxon>
        <taxon>Dentipellis</taxon>
    </lineage>
</organism>
<keyword evidence="3" id="KW-1185">Reference proteome</keyword>
<proteinExistence type="predicted"/>